<dbReference type="InterPro" id="IPR006612">
    <property type="entry name" value="THAP_Znf"/>
</dbReference>
<evidence type="ECO:0000256" key="2">
    <source>
        <dbReference type="ARBA" id="ARBA00022771"/>
    </source>
</evidence>
<gene>
    <name evidence="8" type="ORF">OS493_025378</name>
</gene>
<sequence>MALGCFNNSSTRSDITFYKLPVKDERLVTIWLMNTRKLTIPPNRKCFVCQEHFEPECFGRDLRAELLGDKPKPQLLKGAAPTLFLHNNFKANVPKRRVFSEQRKIRKEKEEILKDLLGPYFHMKPVALEKQNLSMPDSPMEDEEVDDKFSIQSLLPGFACAHGNEASTDDDVSNGHDQTRANNESTSTIHDQCESRMNGETSVSHKENQSRTFVTHKENPSRTCVTHKENQSRTSVTHKENQSRSCVTHKENLLRTCVTHKENQSRTCVTRKENQSRTSVTHKENMLRTCVTHKERLSRTSETSCQTEENPTTEISCQTNKPDLVTTGTQWDEKDFLPDPELVQRDHTYSKRKRPSK</sequence>
<keyword evidence="2 5" id="KW-0863">Zinc-finger</keyword>
<evidence type="ECO:0000256" key="1">
    <source>
        <dbReference type="ARBA" id="ARBA00022723"/>
    </source>
</evidence>
<feature type="compositionally biased region" description="Polar residues" evidence="6">
    <location>
        <begin position="180"/>
        <end position="190"/>
    </location>
</feature>
<reference evidence="8" key="1">
    <citation type="submission" date="2023-01" db="EMBL/GenBank/DDBJ databases">
        <title>Genome assembly of the deep-sea coral Lophelia pertusa.</title>
        <authorList>
            <person name="Herrera S."/>
            <person name="Cordes E."/>
        </authorList>
    </citation>
    <scope>NUCLEOTIDE SEQUENCE</scope>
    <source>
        <strain evidence="8">USNM1676648</strain>
        <tissue evidence="8">Polyp</tissue>
    </source>
</reference>
<proteinExistence type="predicted"/>
<accession>A0A9W9YXR2</accession>
<evidence type="ECO:0000256" key="3">
    <source>
        <dbReference type="ARBA" id="ARBA00022833"/>
    </source>
</evidence>
<feature type="compositionally biased region" description="Basic and acidic residues" evidence="6">
    <location>
        <begin position="331"/>
        <end position="349"/>
    </location>
</feature>
<evidence type="ECO:0000256" key="6">
    <source>
        <dbReference type="SAM" id="MobiDB-lite"/>
    </source>
</evidence>
<dbReference type="InterPro" id="IPR026516">
    <property type="entry name" value="THAP1/10"/>
</dbReference>
<organism evidence="8 9">
    <name type="scientific">Desmophyllum pertusum</name>
    <dbReference type="NCBI Taxonomy" id="174260"/>
    <lineage>
        <taxon>Eukaryota</taxon>
        <taxon>Metazoa</taxon>
        <taxon>Cnidaria</taxon>
        <taxon>Anthozoa</taxon>
        <taxon>Hexacorallia</taxon>
        <taxon>Scleractinia</taxon>
        <taxon>Caryophylliina</taxon>
        <taxon>Caryophylliidae</taxon>
        <taxon>Desmophyllum</taxon>
    </lineage>
</organism>
<dbReference type="OrthoDB" id="5982248at2759"/>
<dbReference type="GO" id="GO:0008270">
    <property type="term" value="F:zinc ion binding"/>
    <property type="evidence" value="ECO:0007669"/>
    <property type="project" value="UniProtKB-KW"/>
</dbReference>
<keyword evidence="9" id="KW-1185">Reference proteome</keyword>
<evidence type="ECO:0000313" key="8">
    <source>
        <dbReference type="EMBL" id="KAJ7371478.1"/>
    </source>
</evidence>
<evidence type="ECO:0000313" key="9">
    <source>
        <dbReference type="Proteomes" id="UP001163046"/>
    </source>
</evidence>
<dbReference type="Pfam" id="PF05485">
    <property type="entry name" value="THAP"/>
    <property type="match status" value="1"/>
</dbReference>
<comment type="caution">
    <text evidence="8">The sequence shown here is derived from an EMBL/GenBank/DDBJ whole genome shotgun (WGS) entry which is preliminary data.</text>
</comment>
<evidence type="ECO:0000259" key="7">
    <source>
        <dbReference type="PROSITE" id="PS50950"/>
    </source>
</evidence>
<dbReference type="Proteomes" id="UP001163046">
    <property type="component" value="Unassembled WGS sequence"/>
</dbReference>
<dbReference type="SUPFAM" id="SSF57716">
    <property type="entry name" value="Glucocorticoid receptor-like (DNA-binding domain)"/>
    <property type="match status" value="1"/>
</dbReference>
<feature type="compositionally biased region" description="Basic and acidic residues" evidence="6">
    <location>
        <begin position="203"/>
        <end position="243"/>
    </location>
</feature>
<feature type="region of interest" description="Disordered" evidence="6">
    <location>
        <begin position="299"/>
        <end position="357"/>
    </location>
</feature>
<dbReference type="EMBL" id="MU826846">
    <property type="protein sequence ID" value="KAJ7371478.1"/>
    <property type="molecule type" value="Genomic_DNA"/>
</dbReference>
<evidence type="ECO:0000256" key="5">
    <source>
        <dbReference type="PROSITE-ProRule" id="PRU00309"/>
    </source>
</evidence>
<dbReference type="AlphaFoldDB" id="A0A9W9YXR2"/>
<keyword evidence="1" id="KW-0479">Metal-binding</keyword>
<protein>
    <recommendedName>
        <fullName evidence="7">THAP-type domain-containing protein</fullName>
    </recommendedName>
</protein>
<dbReference type="PANTHER" id="PTHR46600">
    <property type="entry name" value="THAP DOMAIN-CONTAINING"/>
    <property type="match status" value="1"/>
</dbReference>
<feature type="region of interest" description="Disordered" evidence="6">
    <location>
        <begin position="165"/>
        <end position="243"/>
    </location>
</feature>
<dbReference type="PROSITE" id="PS50950">
    <property type="entry name" value="ZF_THAP"/>
    <property type="match status" value="1"/>
</dbReference>
<feature type="domain" description="THAP-type" evidence="7">
    <location>
        <begin position="1"/>
        <end position="84"/>
    </location>
</feature>
<dbReference type="PANTHER" id="PTHR46600:SF11">
    <property type="entry name" value="THAP DOMAIN-CONTAINING PROTEIN 10"/>
    <property type="match status" value="1"/>
</dbReference>
<dbReference type="SMART" id="SM00692">
    <property type="entry name" value="DM3"/>
    <property type="match status" value="1"/>
</dbReference>
<feature type="compositionally biased region" description="Polar residues" evidence="6">
    <location>
        <begin position="300"/>
        <end position="330"/>
    </location>
</feature>
<evidence type="ECO:0000256" key="4">
    <source>
        <dbReference type="ARBA" id="ARBA00023125"/>
    </source>
</evidence>
<keyword evidence="4 5" id="KW-0238">DNA-binding</keyword>
<keyword evidence="3" id="KW-0862">Zinc</keyword>
<name>A0A9W9YXR2_9CNID</name>
<dbReference type="GO" id="GO:0043565">
    <property type="term" value="F:sequence-specific DNA binding"/>
    <property type="evidence" value="ECO:0007669"/>
    <property type="project" value="InterPro"/>
</dbReference>